<reference evidence="14 15" key="1">
    <citation type="submission" date="2019-04" db="EMBL/GenBank/DDBJ databases">
        <title>Chitiniphilus eburnea sp. nov., a novel chitinolytic bacterium isolated from aquaculture sludge.</title>
        <authorList>
            <person name="Sheng M."/>
        </authorList>
    </citation>
    <scope>NUCLEOTIDE SEQUENCE [LARGE SCALE GENOMIC DNA]</scope>
    <source>
        <strain evidence="14 15">HX-2-15</strain>
    </source>
</reference>
<comment type="subcellular location">
    <subcellularLocation>
        <location evidence="12">Cytoplasm</location>
    </subcellularLocation>
</comment>
<protein>
    <recommendedName>
        <fullName evidence="3 12">Ribokinase</fullName>
        <shortName evidence="12">RK</shortName>
        <ecNumber evidence="2 12">2.7.1.15</ecNumber>
    </recommendedName>
</protein>
<evidence type="ECO:0000256" key="7">
    <source>
        <dbReference type="ARBA" id="ARBA00022777"/>
    </source>
</evidence>
<name>A0A4U0Q575_9NEIS</name>
<evidence type="ECO:0000313" key="15">
    <source>
        <dbReference type="Proteomes" id="UP000310016"/>
    </source>
</evidence>
<dbReference type="EC" id="2.7.1.15" evidence="2 12"/>
<evidence type="ECO:0000256" key="11">
    <source>
        <dbReference type="ARBA" id="ARBA00023277"/>
    </source>
</evidence>
<feature type="binding site" evidence="12">
    <location>
        <position position="272"/>
    </location>
    <ligand>
        <name>K(+)</name>
        <dbReference type="ChEBI" id="CHEBI:29103"/>
    </ligand>
</feature>
<dbReference type="GO" id="GO:0004747">
    <property type="term" value="F:ribokinase activity"/>
    <property type="evidence" value="ECO:0007669"/>
    <property type="project" value="UniProtKB-UniRule"/>
</dbReference>
<dbReference type="Proteomes" id="UP000310016">
    <property type="component" value="Unassembled WGS sequence"/>
</dbReference>
<keyword evidence="10 12" id="KW-0630">Potassium</keyword>
<dbReference type="EMBL" id="SUMF01000003">
    <property type="protein sequence ID" value="TJZ76326.1"/>
    <property type="molecule type" value="Genomic_DNA"/>
</dbReference>
<feature type="binding site" evidence="12">
    <location>
        <begin position="243"/>
        <end position="244"/>
    </location>
    <ligand>
        <name>ATP</name>
        <dbReference type="ChEBI" id="CHEBI:30616"/>
    </ligand>
</feature>
<feature type="binding site" evidence="12">
    <location>
        <position position="277"/>
    </location>
    <ligand>
        <name>K(+)</name>
        <dbReference type="ChEBI" id="CHEBI:29103"/>
    </ligand>
</feature>
<feature type="binding site" evidence="12">
    <location>
        <position position="138"/>
    </location>
    <ligand>
        <name>substrate</name>
    </ligand>
</feature>
<dbReference type="SUPFAM" id="SSF53613">
    <property type="entry name" value="Ribokinase-like"/>
    <property type="match status" value="1"/>
</dbReference>
<keyword evidence="5 12" id="KW-0479">Metal-binding</keyword>
<dbReference type="InterPro" id="IPR002173">
    <property type="entry name" value="Carboh/pur_kinase_PfkB_CS"/>
</dbReference>
<feature type="binding site" evidence="12">
    <location>
        <position position="238"/>
    </location>
    <ligand>
        <name>K(+)</name>
        <dbReference type="ChEBI" id="CHEBI:29103"/>
    </ligand>
</feature>
<dbReference type="InterPro" id="IPR011611">
    <property type="entry name" value="PfkB_dom"/>
</dbReference>
<dbReference type="InterPro" id="IPR029056">
    <property type="entry name" value="Ribokinase-like"/>
</dbReference>
<dbReference type="GO" id="GO:0005829">
    <property type="term" value="C:cytosol"/>
    <property type="evidence" value="ECO:0007669"/>
    <property type="project" value="TreeGrafter"/>
</dbReference>
<dbReference type="PANTHER" id="PTHR10584">
    <property type="entry name" value="SUGAR KINASE"/>
    <property type="match status" value="1"/>
</dbReference>
<feature type="binding site" evidence="12">
    <location>
        <begin position="211"/>
        <end position="216"/>
    </location>
    <ligand>
        <name>ATP</name>
        <dbReference type="ChEBI" id="CHEBI:30616"/>
    </ligand>
</feature>
<keyword evidence="6 12" id="KW-0547">Nucleotide-binding</keyword>
<comment type="catalytic activity">
    <reaction evidence="12">
        <text>D-ribose + ATP = D-ribose 5-phosphate + ADP + H(+)</text>
        <dbReference type="Rhea" id="RHEA:13697"/>
        <dbReference type="ChEBI" id="CHEBI:15378"/>
        <dbReference type="ChEBI" id="CHEBI:30616"/>
        <dbReference type="ChEBI" id="CHEBI:47013"/>
        <dbReference type="ChEBI" id="CHEBI:78346"/>
        <dbReference type="ChEBI" id="CHEBI:456216"/>
        <dbReference type="EC" id="2.7.1.15"/>
    </reaction>
</comment>
<evidence type="ECO:0000313" key="14">
    <source>
        <dbReference type="EMBL" id="TJZ76326.1"/>
    </source>
</evidence>
<feature type="binding site" evidence="12">
    <location>
        <position position="275"/>
    </location>
    <ligand>
        <name>K(+)</name>
        <dbReference type="ChEBI" id="CHEBI:29103"/>
    </ligand>
</feature>
<evidence type="ECO:0000256" key="2">
    <source>
        <dbReference type="ARBA" id="ARBA00012035"/>
    </source>
</evidence>
<dbReference type="CDD" id="cd01174">
    <property type="entry name" value="ribokinase"/>
    <property type="match status" value="1"/>
</dbReference>
<dbReference type="InterPro" id="IPR011877">
    <property type="entry name" value="Ribokinase"/>
</dbReference>
<keyword evidence="12" id="KW-0963">Cytoplasm</keyword>
<evidence type="ECO:0000256" key="12">
    <source>
        <dbReference type="HAMAP-Rule" id="MF_01987"/>
    </source>
</evidence>
<feature type="binding site" evidence="12">
    <location>
        <position position="240"/>
    </location>
    <ligand>
        <name>K(+)</name>
        <dbReference type="ChEBI" id="CHEBI:29103"/>
    </ligand>
</feature>
<feature type="binding site" evidence="12">
    <location>
        <begin position="11"/>
        <end position="13"/>
    </location>
    <ligand>
        <name>substrate</name>
    </ligand>
</feature>
<gene>
    <name evidence="12" type="primary">rbsK</name>
    <name evidence="14" type="ORF">FAZ21_06020</name>
</gene>
<comment type="pathway">
    <text evidence="12">Carbohydrate metabolism; D-ribose degradation; D-ribose 5-phosphate from beta-D-ribopyranose: step 2/2.</text>
</comment>
<keyword evidence="7 12" id="KW-0418">Kinase</keyword>
<evidence type="ECO:0000256" key="5">
    <source>
        <dbReference type="ARBA" id="ARBA00022723"/>
    </source>
</evidence>
<evidence type="ECO:0000256" key="10">
    <source>
        <dbReference type="ARBA" id="ARBA00022958"/>
    </source>
</evidence>
<keyword evidence="15" id="KW-1185">Reference proteome</keyword>
<evidence type="ECO:0000256" key="1">
    <source>
        <dbReference type="ARBA" id="ARBA00005380"/>
    </source>
</evidence>
<dbReference type="PRINTS" id="PR00990">
    <property type="entry name" value="RIBOKINASE"/>
</dbReference>
<comment type="activity regulation">
    <text evidence="12">Activated by a monovalent cation that binds near, but not in, the active site. The most likely occupant of the site in vivo is potassium. Ion binding induces a conformational change that may alter substrate affinity.</text>
</comment>
<keyword evidence="9 12" id="KW-0460">Magnesium</keyword>
<feature type="binding site" evidence="12">
    <location>
        <position position="244"/>
    </location>
    <ligand>
        <name>substrate</name>
    </ligand>
</feature>
<comment type="similarity">
    <text evidence="1">Belongs to the carbohydrate kinase pfkB family.</text>
</comment>
<dbReference type="Pfam" id="PF00294">
    <property type="entry name" value="PfkB"/>
    <property type="match status" value="1"/>
</dbReference>
<keyword evidence="11 12" id="KW-0119">Carbohydrate metabolism</keyword>
<dbReference type="InterPro" id="IPR002139">
    <property type="entry name" value="Ribo/fructo_kinase"/>
</dbReference>
<accession>A0A4U0Q575</accession>
<feature type="domain" description="Carbohydrate kinase PfkB" evidence="13">
    <location>
        <begin position="1"/>
        <end position="284"/>
    </location>
</feature>
<comment type="caution">
    <text evidence="12">Lacks conserved residue(s) required for the propagation of feature annotation.</text>
</comment>
<dbReference type="HAMAP" id="MF_01987">
    <property type="entry name" value="Ribokinase"/>
    <property type="match status" value="1"/>
</dbReference>
<comment type="cofactor">
    <cofactor evidence="12">
        <name>Mg(2+)</name>
        <dbReference type="ChEBI" id="CHEBI:18420"/>
    </cofactor>
    <text evidence="12">Requires a divalent cation, most likely magnesium in vivo, as an electrophilic catalyst to aid phosphoryl group transfer. It is the chelate of the metal and the nucleotide that is the actual substrate.</text>
</comment>
<keyword evidence="4 12" id="KW-0808">Transferase</keyword>
<feature type="binding site" evidence="12">
    <location>
        <position position="182"/>
    </location>
    <ligand>
        <name>ATP</name>
        <dbReference type="ChEBI" id="CHEBI:30616"/>
    </ligand>
</feature>
<dbReference type="GO" id="GO:0005524">
    <property type="term" value="F:ATP binding"/>
    <property type="evidence" value="ECO:0007669"/>
    <property type="project" value="UniProtKB-UniRule"/>
</dbReference>
<comment type="similarity">
    <text evidence="12">Belongs to the carbohydrate kinase PfkB family. Ribokinase subfamily.</text>
</comment>
<evidence type="ECO:0000256" key="4">
    <source>
        <dbReference type="ARBA" id="ARBA00022679"/>
    </source>
</evidence>
<dbReference type="AlphaFoldDB" id="A0A4U0Q575"/>
<organism evidence="14 15">
    <name type="scientific">Chitiniphilus eburneus</name>
    <dbReference type="NCBI Taxonomy" id="2571148"/>
    <lineage>
        <taxon>Bacteria</taxon>
        <taxon>Pseudomonadati</taxon>
        <taxon>Pseudomonadota</taxon>
        <taxon>Betaproteobacteria</taxon>
        <taxon>Neisseriales</taxon>
        <taxon>Chitinibacteraceae</taxon>
        <taxon>Chitiniphilus</taxon>
    </lineage>
</organism>
<feature type="active site" description="Proton acceptor" evidence="12">
    <location>
        <position position="244"/>
    </location>
</feature>
<dbReference type="GO" id="GO:0046872">
    <property type="term" value="F:metal ion binding"/>
    <property type="evidence" value="ECO:0007669"/>
    <property type="project" value="UniProtKB-KW"/>
</dbReference>
<comment type="caution">
    <text evidence="14">The sequence shown here is derived from an EMBL/GenBank/DDBJ whole genome shotgun (WGS) entry which is preliminary data.</text>
</comment>
<dbReference type="GO" id="GO:0019303">
    <property type="term" value="P:D-ribose catabolic process"/>
    <property type="evidence" value="ECO:0007669"/>
    <property type="project" value="UniProtKB-UniRule"/>
</dbReference>
<dbReference type="PANTHER" id="PTHR10584:SF166">
    <property type="entry name" value="RIBOKINASE"/>
    <property type="match status" value="1"/>
</dbReference>
<comment type="function">
    <text evidence="12">Catalyzes the phosphorylation of ribose at O-5 in a reaction requiring ATP and magnesium. The resulting D-ribose-5-phosphate can then be used either for sythesis of nucleotides, histidine, and tryptophan, or as a component of the pentose phosphate pathway.</text>
</comment>
<feature type="binding site" evidence="12">
    <location>
        <begin position="39"/>
        <end position="43"/>
    </location>
    <ligand>
        <name>substrate</name>
    </ligand>
</feature>
<comment type="subunit">
    <text evidence="12">Homodimer.</text>
</comment>
<proteinExistence type="inferred from homology"/>
<dbReference type="Gene3D" id="3.40.1190.20">
    <property type="match status" value="1"/>
</dbReference>
<evidence type="ECO:0000256" key="6">
    <source>
        <dbReference type="ARBA" id="ARBA00022741"/>
    </source>
</evidence>
<sequence length="294" mass="29915">MAKVLVVGSINMDLVVETAAFPRLGETLFGQGFATHPGGKGANQAVAAARLGAEVIMLGRVGNDAFGQQLAAGLKAEGIDTRWLGVSDSATGIAAITLCQADNAIIVVPGANALLTPADLDTAEAAFADADVVLAQLETPLATVEHAAALATRHGKPFVLNPAPAARLPEPLLAQCTLLTPNEFELATALGRPDADWQTLLSALPGRVVMTKGSQGAFHTDAAGTVHRQPAFPVTPVDTTGAGDTFNGALAAFWHLGLPEAIRHACAAGALSVTRPGAQGGMPTLAELRSFLGA</sequence>
<evidence type="ECO:0000256" key="3">
    <source>
        <dbReference type="ARBA" id="ARBA00016943"/>
    </source>
</evidence>
<evidence type="ECO:0000256" key="9">
    <source>
        <dbReference type="ARBA" id="ARBA00022842"/>
    </source>
</evidence>
<evidence type="ECO:0000259" key="13">
    <source>
        <dbReference type="Pfam" id="PF00294"/>
    </source>
</evidence>
<dbReference type="PROSITE" id="PS00584">
    <property type="entry name" value="PFKB_KINASES_2"/>
    <property type="match status" value="1"/>
</dbReference>
<evidence type="ECO:0000256" key="8">
    <source>
        <dbReference type="ARBA" id="ARBA00022840"/>
    </source>
</evidence>
<keyword evidence="8 12" id="KW-0067">ATP-binding</keyword>
<dbReference type="RefSeq" id="WP_136772375.1">
    <property type="nucleotide sequence ID" value="NZ_CP156074.1"/>
</dbReference>
<dbReference type="UniPathway" id="UPA00916">
    <property type="reaction ID" value="UER00889"/>
</dbReference>
<dbReference type="OrthoDB" id="9775849at2"/>